<comment type="caution">
    <text evidence="2">The sequence shown here is derived from an EMBL/GenBank/DDBJ whole genome shotgun (WGS) entry which is preliminary data.</text>
</comment>
<name>A0A6A4XED9_AMPAM</name>
<evidence type="ECO:0000313" key="2">
    <source>
        <dbReference type="EMBL" id="KAF0314760.1"/>
    </source>
</evidence>
<organism evidence="2 3">
    <name type="scientific">Amphibalanus amphitrite</name>
    <name type="common">Striped barnacle</name>
    <name type="synonym">Balanus amphitrite</name>
    <dbReference type="NCBI Taxonomy" id="1232801"/>
    <lineage>
        <taxon>Eukaryota</taxon>
        <taxon>Metazoa</taxon>
        <taxon>Ecdysozoa</taxon>
        <taxon>Arthropoda</taxon>
        <taxon>Crustacea</taxon>
        <taxon>Multicrustacea</taxon>
        <taxon>Cirripedia</taxon>
        <taxon>Thoracica</taxon>
        <taxon>Thoracicalcarea</taxon>
        <taxon>Balanomorpha</taxon>
        <taxon>Balanoidea</taxon>
        <taxon>Balanidae</taxon>
        <taxon>Amphibalaninae</taxon>
        <taxon>Amphibalanus</taxon>
    </lineage>
</organism>
<dbReference type="EMBL" id="VIIS01000001">
    <property type="protein sequence ID" value="KAF0314760.1"/>
    <property type="molecule type" value="Genomic_DNA"/>
</dbReference>
<evidence type="ECO:0000256" key="1">
    <source>
        <dbReference type="SAM" id="MobiDB-lite"/>
    </source>
</evidence>
<reference evidence="2 3" key="1">
    <citation type="submission" date="2019-07" db="EMBL/GenBank/DDBJ databases">
        <title>Draft genome assembly of a fouling barnacle, Amphibalanus amphitrite (Darwin, 1854): The first reference genome for Thecostraca.</title>
        <authorList>
            <person name="Kim W."/>
        </authorList>
    </citation>
    <scope>NUCLEOTIDE SEQUENCE [LARGE SCALE GENOMIC DNA]</scope>
    <source>
        <strain evidence="2">SNU_AA5</strain>
        <tissue evidence="2">Soma without cirri and trophi</tissue>
    </source>
</reference>
<feature type="region of interest" description="Disordered" evidence="1">
    <location>
        <begin position="104"/>
        <end position="166"/>
    </location>
</feature>
<accession>A0A6A4XED9</accession>
<gene>
    <name evidence="2" type="ORF">FJT64_000030</name>
</gene>
<keyword evidence="3" id="KW-1185">Reference proteome</keyword>
<sequence>MGAPAAGRLRTAAGGGQAAARSPVPLHLPRADAGSVGRAGAASRRHPLQLAGGAAQPVSHAHQERVRRQPAADLHVPGPRLPLRGRLLLLRLLVQHVLQRLQVRAQSPGQEVSTQPPRSGGAAGAGAAGAGHRNGAAVPASGSCRLPEPGTLGAGGARVSSRPGPGPALVRRHGLSGLLRARPSRHPQHARRLHRGQCCDPGWLERSPGGQYWYICCGPSAKASPFANGLVQVR</sequence>
<dbReference type="AlphaFoldDB" id="A0A6A4XED9"/>
<proteinExistence type="predicted"/>
<dbReference type="Proteomes" id="UP000440578">
    <property type="component" value="Unassembled WGS sequence"/>
</dbReference>
<protein>
    <submittedName>
        <fullName evidence="2">Uncharacterized protein</fullName>
    </submittedName>
</protein>
<feature type="compositionally biased region" description="Polar residues" evidence="1">
    <location>
        <begin position="105"/>
        <end position="117"/>
    </location>
</feature>
<feature type="compositionally biased region" description="Low complexity" evidence="1">
    <location>
        <begin position="1"/>
        <end position="12"/>
    </location>
</feature>
<feature type="compositionally biased region" description="Low complexity" evidence="1">
    <location>
        <begin position="31"/>
        <end position="42"/>
    </location>
</feature>
<evidence type="ECO:0000313" key="3">
    <source>
        <dbReference type="Proteomes" id="UP000440578"/>
    </source>
</evidence>
<feature type="region of interest" description="Disordered" evidence="1">
    <location>
        <begin position="1"/>
        <end position="78"/>
    </location>
</feature>